<dbReference type="AlphaFoldDB" id="A0A918BK22"/>
<dbReference type="EMBL" id="BMQK01000013">
    <property type="protein sequence ID" value="GGQ74558.1"/>
    <property type="molecule type" value="Genomic_DNA"/>
</dbReference>
<evidence type="ECO:0000313" key="3">
    <source>
        <dbReference type="EMBL" id="GGQ74558.1"/>
    </source>
</evidence>
<name>A0A918BK22_9ACTN</name>
<feature type="signal peptide" evidence="2">
    <location>
        <begin position="1"/>
        <end position="35"/>
    </location>
</feature>
<accession>A0A918BK22</accession>
<evidence type="ECO:0000256" key="2">
    <source>
        <dbReference type="SAM" id="SignalP"/>
    </source>
</evidence>
<feature type="compositionally biased region" description="Low complexity" evidence="1">
    <location>
        <begin position="77"/>
        <end position="88"/>
    </location>
</feature>
<dbReference type="Proteomes" id="UP000620156">
    <property type="component" value="Unassembled WGS sequence"/>
</dbReference>
<dbReference type="RefSeq" id="WP_189219116.1">
    <property type="nucleotide sequence ID" value="NZ_BMQK01000013.1"/>
</dbReference>
<keyword evidence="2" id="KW-0732">Signal</keyword>
<sequence>MRSARHAPRTVRRCRCVWPRVLVLLLALFLPAAHAAADVAPGIAVTAETADQDLLESALRLPARQAHRPAARPRPAPAGAHPPAGAAPLPVPPPAGCAPYSLLTRRSVVLRC</sequence>
<gene>
    <name evidence="3" type="ORF">GCM10010145_50330</name>
</gene>
<evidence type="ECO:0000313" key="4">
    <source>
        <dbReference type="Proteomes" id="UP000620156"/>
    </source>
</evidence>
<proteinExistence type="predicted"/>
<feature type="region of interest" description="Disordered" evidence="1">
    <location>
        <begin position="64"/>
        <end position="90"/>
    </location>
</feature>
<comment type="caution">
    <text evidence="3">The sequence shown here is derived from an EMBL/GenBank/DDBJ whole genome shotgun (WGS) entry which is preliminary data.</text>
</comment>
<keyword evidence="4" id="KW-1185">Reference proteome</keyword>
<reference evidence="3" key="2">
    <citation type="submission" date="2020-09" db="EMBL/GenBank/DDBJ databases">
        <authorList>
            <person name="Sun Q."/>
            <person name="Ohkuma M."/>
        </authorList>
    </citation>
    <scope>NUCLEOTIDE SEQUENCE</scope>
    <source>
        <strain evidence="3">JCM 3131</strain>
    </source>
</reference>
<feature type="chain" id="PRO_5039434862" description="Secreted protein" evidence="2">
    <location>
        <begin position="36"/>
        <end position="112"/>
    </location>
</feature>
<evidence type="ECO:0000256" key="1">
    <source>
        <dbReference type="SAM" id="MobiDB-lite"/>
    </source>
</evidence>
<reference evidence="3" key="1">
    <citation type="journal article" date="2014" name="Int. J. Syst. Evol. Microbiol.">
        <title>Complete genome sequence of Corynebacterium casei LMG S-19264T (=DSM 44701T), isolated from a smear-ripened cheese.</title>
        <authorList>
            <consortium name="US DOE Joint Genome Institute (JGI-PGF)"/>
            <person name="Walter F."/>
            <person name="Albersmeier A."/>
            <person name="Kalinowski J."/>
            <person name="Ruckert C."/>
        </authorList>
    </citation>
    <scope>NUCLEOTIDE SEQUENCE</scope>
    <source>
        <strain evidence="3">JCM 3131</strain>
    </source>
</reference>
<protein>
    <recommendedName>
        <fullName evidence="5">Secreted protein</fullName>
    </recommendedName>
</protein>
<organism evidence="3 4">
    <name type="scientific">Streptomyces ruber</name>
    <dbReference type="NCBI Taxonomy" id="83378"/>
    <lineage>
        <taxon>Bacteria</taxon>
        <taxon>Bacillati</taxon>
        <taxon>Actinomycetota</taxon>
        <taxon>Actinomycetes</taxon>
        <taxon>Kitasatosporales</taxon>
        <taxon>Streptomycetaceae</taxon>
        <taxon>Streptomyces</taxon>
    </lineage>
</organism>
<evidence type="ECO:0008006" key="5">
    <source>
        <dbReference type="Google" id="ProtNLM"/>
    </source>
</evidence>